<feature type="region of interest" description="Disordered" evidence="1">
    <location>
        <begin position="303"/>
        <end position="340"/>
    </location>
</feature>
<feature type="region of interest" description="Disordered" evidence="1">
    <location>
        <begin position="82"/>
        <end position="103"/>
    </location>
</feature>
<dbReference type="Proteomes" id="UP000027265">
    <property type="component" value="Unassembled WGS sequence"/>
</dbReference>
<dbReference type="HOGENOM" id="CLU_636247_0_0_1"/>
<reference evidence="3" key="1">
    <citation type="journal article" date="2014" name="Proc. Natl. Acad. Sci. U.S.A.">
        <title>Extensive sampling of basidiomycete genomes demonstrates inadequacy of the white-rot/brown-rot paradigm for wood decay fungi.</title>
        <authorList>
            <person name="Riley R."/>
            <person name="Salamov A.A."/>
            <person name="Brown D.W."/>
            <person name="Nagy L.G."/>
            <person name="Floudas D."/>
            <person name="Held B.W."/>
            <person name="Levasseur A."/>
            <person name="Lombard V."/>
            <person name="Morin E."/>
            <person name="Otillar R."/>
            <person name="Lindquist E.A."/>
            <person name="Sun H."/>
            <person name="LaButti K.M."/>
            <person name="Schmutz J."/>
            <person name="Jabbour D."/>
            <person name="Luo H."/>
            <person name="Baker S.E."/>
            <person name="Pisabarro A.G."/>
            <person name="Walton J.D."/>
            <person name="Blanchette R.A."/>
            <person name="Henrissat B."/>
            <person name="Martin F."/>
            <person name="Cullen D."/>
            <person name="Hibbett D.S."/>
            <person name="Grigoriev I.V."/>
        </authorList>
    </citation>
    <scope>NUCLEOTIDE SEQUENCE [LARGE SCALE GENOMIC DNA]</scope>
    <source>
        <strain evidence="3">MUCL 33604</strain>
    </source>
</reference>
<feature type="region of interest" description="Disordered" evidence="1">
    <location>
        <begin position="1"/>
        <end position="36"/>
    </location>
</feature>
<name>A0A067PWR1_9AGAM</name>
<feature type="region of interest" description="Disordered" evidence="1">
    <location>
        <begin position="137"/>
        <end position="190"/>
    </location>
</feature>
<organism evidence="2 3">
    <name type="scientific">Jaapia argillacea MUCL 33604</name>
    <dbReference type="NCBI Taxonomy" id="933084"/>
    <lineage>
        <taxon>Eukaryota</taxon>
        <taxon>Fungi</taxon>
        <taxon>Dikarya</taxon>
        <taxon>Basidiomycota</taxon>
        <taxon>Agaricomycotina</taxon>
        <taxon>Agaricomycetes</taxon>
        <taxon>Agaricomycetidae</taxon>
        <taxon>Jaapiales</taxon>
        <taxon>Jaapiaceae</taxon>
        <taxon>Jaapia</taxon>
    </lineage>
</organism>
<evidence type="ECO:0000313" key="3">
    <source>
        <dbReference type="Proteomes" id="UP000027265"/>
    </source>
</evidence>
<feature type="compositionally biased region" description="Low complexity" evidence="1">
    <location>
        <begin position="82"/>
        <end position="95"/>
    </location>
</feature>
<proteinExistence type="predicted"/>
<gene>
    <name evidence="2" type="ORF">JAAARDRAFT_68757</name>
</gene>
<protein>
    <submittedName>
        <fullName evidence="2">Uncharacterized protein</fullName>
    </submittedName>
</protein>
<dbReference type="EMBL" id="KL197716">
    <property type="protein sequence ID" value="KDQ59258.1"/>
    <property type="molecule type" value="Genomic_DNA"/>
</dbReference>
<feature type="compositionally biased region" description="Basic and acidic residues" evidence="1">
    <location>
        <begin position="137"/>
        <end position="159"/>
    </location>
</feature>
<dbReference type="AlphaFoldDB" id="A0A067PWR1"/>
<feature type="region of interest" description="Disordered" evidence="1">
    <location>
        <begin position="241"/>
        <end position="288"/>
    </location>
</feature>
<sequence>MSAPMQVEESLGQEVHSISYKNDSAGPLDDPRGTDLVVDRSTNSFVLKPRQPLTPTSQQYWDETSCLPPNYEEFTIIRRRLPSAPGLPSGSASRGVNRRLSDQGMPLPFMPSLDVNWMNGTGRQAEGVEEITTMVRFEKDGDEWTHISRSRSASDEPTRNSDPSPAEKPVAASSSPPNSGDGVQPSRLPFQPSFVPSLTYMHRQFAKMRATLQKNGIDVPELVVQPTPVDAPADLSIRTTHPTIPEATPVDQPAMDVDSEPAHSVNAIESDTPPSPIDQPSPEDARHEDDVALAEVLLQIGRSPTSEAPSGGPSHLCSPERREQLSEPRAKKRPRLDPRDAHCRVGDCQWQSPSGRIREVHRHRDAHFPSRWQCPGCLKLFSRPDPLLRHLKTVSCASCREAAGPEEDWGVNVAKFAHESYWDESTLRPYP</sequence>
<keyword evidence="3" id="KW-1185">Reference proteome</keyword>
<evidence type="ECO:0000313" key="2">
    <source>
        <dbReference type="EMBL" id="KDQ59258.1"/>
    </source>
</evidence>
<dbReference type="InParanoid" id="A0A067PWR1"/>
<dbReference type="OrthoDB" id="10019422at2759"/>
<accession>A0A067PWR1</accession>
<evidence type="ECO:0000256" key="1">
    <source>
        <dbReference type="SAM" id="MobiDB-lite"/>
    </source>
</evidence>
<feature type="compositionally biased region" description="Basic and acidic residues" evidence="1">
    <location>
        <begin position="318"/>
        <end position="340"/>
    </location>
</feature>